<evidence type="ECO:0000256" key="3">
    <source>
        <dbReference type="ARBA" id="ARBA00023125"/>
    </source>
</evidence>
<reference evidence="7" key="1">
    <citation type="submission" date="2016-10" db="EMBL/GenBank/DDBJ databases">
        <authorList>
            <person name="Varghese N."/>
            <person name="Submissions S."/>
        </authorList>
    </citation>
    <scope>NUCLEOTIDE SEQUENCE [LARGE SCALE GENOMIC DNA]</scope>
    <source>
        <strain evidence="7">DSM 26921</strain>
    </source>
</reference>
<keyword evidence="3" id="KW-0238">DNA-binding</keyword>
<evidence type="ECO:0000313" key="6">
    <source>
        <dbReference type="EMBL" id="SFR51318.1"/>
    </source>
</evidence>
<evidence type="ECO:0000259" key="5">
    <source>
        <dbReference type="PROSITE" id="PS50931"/>
    </source>
</evidence>
<evidence type="ECO:0000313" key="7">
    <source>
        <dbReference type="Proteomes" id="UP000199658"/>
    </source>
</evidence>
<dbReference type="PANTHER" id="PTHR30537:SF20">
    <property type="entry name" value="TRANSCRIPTIONAL REGULATORY PROTEIN"/>
    <property type="match status" value="1"/>
</dbReference>
<evidence type="ECO:0000256" key="4">
    <source>
        <dbReference type="ARBA" id="ARBA00023163"/>
    </source>
</evidence>
<dbReference type="GO" id="GO:0006351">
    <property type="term" value="P:DNA-templated transcription"/>
    <property type="evidence" value="ECO:0007669"/>
    <property type="project" value="TreeGrafter"/>
</dbReference>
<dbReference type="Proteomes" id="UP000199658">
    <property type="component" value="Unassembled WGS sequence"/>
</dbReference>
<dbReference type="AlphaFoldDB" id="A0A1I6HAB6"/>
<keyword evidence="2" id="KW-0805">Transcription regulation</keyword>
<dbReference type="CDD" id="cd08422">
    <property type="entry name" value="PBP2_CrgA_like"/>
    <property type="match status" value="1"/>
</dbReference>
<name>A0A1I6HAB6_9RHOB</name>
<dbReference type="FunFam" id="1.10.10.10:FF:000001">
    <property type="entry name" value="LysR family transcriptional regulator"/>
    <property type="match status" value="1"/>
</dbReference>
<keyword evidence="7" id="KW-1185">Reference proteome</keyword>
<dbReference type="PROSITE" id="PS50931">
    <property type="entry name" value="HTH_LYSR"/>
    <property type="match status" value="1"/>
</dbReference>
<dbReference type="Pfam" id="PF03466">
    <property type="entry name" value="LysR_substrate"/>
    <property type="match status" value="1"/>
</dbReference>
<dbReference type="Gene3D" id="3.40.190.290">
    <property type="match status" value="1"/>
</dbReference>
<dbReference type="SUPFAM" id="SSF53850">
    <property type="entry name" value="Periplasmic binding protein-like II"/>
    <property type="match status" value="1"/>
</dbReference>
<dbReference type="GO" id="GO:0043565">
    <property type="term" value="F:sequence-specific DNA binding"/>
    <property type="evidence" value="ECO:0007669"/>
    <property type="project" value="TreeGrafter"/>
</dbReference>
<dbReference type="GO" id="GO:0003700">
    <property type="term" value="F:DNA-binding transcription factor activity"/>
    <property type="evidence" value="ECO:0007669"/>
    <property type="project" value="InterPro"/>
</dbReference>
<keyword evidence="4" id="KW-0804">Transcription</keyword>
<dbReference type="Pfam" id="PF00126">
    <property type="entry name" value="HTH_1"/>
    <property type="match status" value="1"/>
</dbReference>
<feature type="domain" description="HTH lysR-type" evidence="5">
    <location>
        <begin position="15"/>
        <end position="72"/>
    </location>
</feature>
<dbReference type="InterPro" id="IPR058163">
    <property type="entry name" value="LysR-type_TF_proteobact-type"/>
</dbReference>
<gene>
    <name evidence="6" type="ORF">SAMN04488002_2730</name>
</gene>
<evidence type="ECO:0000256" key="2">
    <source>
        <dbReference type="ARBA" id="ARBA00023015"/>
    </source>
</evidence>
<dbReference type="SUPFAM" id="SSF46785">
    <property type="entry name" value="Winged helix' DNA-binding domain"/>
    <property type="match status" value="1"/>
</dbReference>
<dbReference type="STRING" id="670154.SAMN04488002_2730"/>
<accession>A0A1I6HAB6</accession>
<dbReference type="Gene3D" id="1.10.10.10">
    <property type="entry name" value="Winged helix-like DNA-binding domain superfamily/Winged helix DNA-binding domain"/>
    <property type="match status" value="1"/>
</dbReference>
<comment type="similarity">
    <text evidence="1">Belongs to the LysR transcriptional regulatory family.</text>
</comment>
<dbReference type="InterPro" id="IPR036388">
    <property type="entry name" value="WH-like_DNA-bd_sf"/>
</dbReference>
<dbReference type="PANTHER" id="PTHR30537">
    <property type="entry name" value="HTH-TYPE TRANSCRIPTIONAL REGULATOR"/>
    <property type="match status" value="1"/>
</dbReference>
<sequence>MGEIERVMIESGSFMDWDKLRIFHAVADAGSLTHAGDTLHLSQSAVSRQVRALEDSLNTTLFHRHARGLILTEQGELLFDATRAMTKRLDAASARIRDSEEEVFGELRVTTTIGFGSLWLAPRLSSFYANYPDLNIDLMLDERVLDLPMREADVAIRMKEPSQADLVRKRLMSVRMRLYASRHYLTTHDIPQTMEDLQNHRLICQNVNSEQVSAGATLVRELISYDLPNLLTVNNYFGCLQAVRNDLGVGVLPDYVAIDDPELVRVLPEVESNAVPVFLAFPEELRQSKRISAFRDFVVEQISEQKKRVQMSEKD</sequence>
<dbReference type="EMBL" id="FOYO01000001">
    <property type="protein sequence ID" value="SFR51318.1"/>
    <property type="molecule type" value="Genomic_DNA"/>
</dbReference>
<evidence type="ECO:0000256" key="1">
    <source>
        <dbReference type="ARBA" id="ARBA00009437"/>
    </source>
</evidence>
<dbReference type="InterPro" id="IPR005119">
    <property type="entry name" value="LysR_subst-bd"/>
</dbReference>
<organism evidence="6 7">
    <name type="scientific">Litoreibacter janthinus</name>
    <dbReference type="NCBI Taxonomy" id="670154"/>
    <lineage>
        <taxon>Bacteria</taxon>
        <taxon>Pseudomonadati</taxon>
        <taxon>Pseudomonadota</taxon>
        <taxon>Alphaproteobacteria</taxon>
        <taxon>Rhodobacterales</taxon>
        <taxon>Roseobacteraceae</taxon>
        <taxon>Litoreibacter</taxon>
    </lineage>
</organism>
<dbReference type="PRINTS" id="PR00039">
    <property type="entry name" value="HTHLYSR"/>
</dbReference>
<proteinExistence type="inferred from homology"/>
<dbReference type="InterPro" id="IPR036390">
    <property type="entry name" value="WH_DNA-bd_sf"/>
</dbReference>
<dbReference type="InterPro" id="IPR000847">
    <property type="entry name" value="LysR_HTH_N"/>
</dbReference>
<protein>
    <submittedName>
        <fullName evidence="6">Transcriptional regulator, LysR family</fullName>
    </submittedName>
</protein>